<accession>D0A6F5</accession>
<dbReference type="GeneID" id="23867357"/>
<evidence type="ECO:0000313" key="1">
    <source>
        <dbReference type="EMBL" id="CBH17256.1"/>
    </source>
</evidence>
<name>D0A6F5_TRYB9</name>
<sequence length="115" mass="13272">MGEWKVYIGAICDGLCENITSFLAGALRGQMFFFLFPWASSHQLQVVLDAAVEILARMLTCRIPPIAQYVDLLLSSIRQVCLFVFPCSRFPHLSFLFLYCFSYPKLYLNFCWLIL</sequence>
<dbReference type="EMBL" id="FN554974">
    <property type="protein sequence ID" value="CBH17256.1"/>
    <property type="molecule type" value="Genomic_DNA"/>
</dbReference>
<dbReference type="Proteomes" id="UP000002316">
    <property type="component" value="Chromosome 11"/>
</dbReference>
<dbReference type="AlphaFoldDB" id="D0A6F5"/>
<dbReference type="RefSeq" id="XP_011779520.1">
    <property type="nucleotide sequence ID" value="XM_011781218.1"/>
</dbReference>
<organism evidence="1 2">
    <name type="scientific">Trypanosoma brucei gambiense (strain MHOM/CI/86/DAL972)</name>
    <dbReference type="NCBI Taxonomy" id="679716"/>
    <lineage>
        <taxon>Eukaryota</taxon>
        <taxon>Discoba</taxon>
        <taxon>Euglenozoa</taxon>
        <taxon>Kinetoplastea</taxon>
        <taxon>Metakinetoplastina</taxon>
        <taxon>Trypanosomatida</taxon>
        <taxon>Trypanosomatidae</taxon>
        <taxon>Trypanosoma</taxon>
    </lineage>
</organism>
<gene>
    <name evidence="1" type="ORF">TbgDal_XI3740</name>
</gene>
<evidence type="ECO:0000313" key="2">
    <source>
        <dbReference type="Proteomes" id="UP000002316"/>
    </source>
</evidence>
<proteinExistence type="predicted"/>
<protein>
    <submittedName>
        <fullName evidence="1">Uncharacterized protein</fullName>
    </submittedName>
</protein>
<dbReference type="KEGG" id="tbg:TbgDal_XI3740"/>
<reference evidence="2" key="1">
    <citation type="journal article" date="2010" name="PLoS Negl. Trop. Dis.">
        <title>The genome sequence of Trypanosoma brucei gambiense, causative agent of chronic human african trypanosomiasis.</title>
        <authorList>
            <person name="Jackson A.P."/>
            <person name="Sanders M."/>
            <person name="Berry A."/>
            <person name="McQuillan J."/>
            <person name="Aslett M.A."/>
            <person name="Quail M.A."/>
            <person name="Chukualim B."/>
            <person name="Capewell P."/>
            <person name="MacLeod A."/>
            <person name="Melville S.E."/>
            <person name="Gibson W."/>
            <person name="Barry J.D."/>
            <person name="Berriman M."/>
            <person name="Hertz-Fowler C."/>
        </authorList>
    </citation>
    <scope>NUCLEOTIDE SEQUENCE [LARGE SCALE GENOMIC DNA]</scope>
    <source>
        <strain evidence="2">MHOM/CI/86/DAL972</strain>
    </source>
</reference>